<dbReference type="HOGENOM" id="CLU_062640_2_1_1"/>
<sequence length="295" mass="33596">MSTEQTTLLLPLVSTGNVPQLSVDLILHSLSDEFEFVKSIDSTFLHPFVGPLDYGIDQTEPVLYTQSSFLETPSVKKFSTALELFYNKSKRVYVLQQRTPTIQGYLNNFIKDTLIPLIKELQITNISVLDSFGPLDEKIIKRKLQSNNHNHKNIDPFFSMGVCELQSIGNLVSNFDSTLRLQMDPDTSLHYTNSIFKFTPSSLIDEISTDQPIFKLTYHLLNDQNLTNLKEVKYCTLFVHEGDNSIDAKLFCEHLPDLINSSSDCKITKFRTPISWKGVYGFSELPSTFEEGIYI</sequence>
<comment type="function">
    <text evidence="4">Involved in 20S proteasome assembly.</text>
</comment>
<dbReference type="GO" id="GO:0005634">
    <property type="term" value="C:nucleus"/>
    <property type="evidence" value="ECO:0007669"/>
    <property type="project" value="TreeGrafter"/>
</dbReference>
<dbReference type="AlphaFoldDB" id="H2B1W1"/>
<dbReference type="GO" id="GO:0043248">
    <property type="term" value="P:proteasome assembly"/>
    <property type="evidence" value="ECO:0007669"/>
    <property type="project" value="EnsemblFungi"/>
</dbReference>
<keyword evidence="2 4" id="KW-0143">Chaperone</keyword>
<dbReference type="PANTHER" id="PTHR12970:SF1">
    <property type="entry name" value="PROTEASOME ASSEMBLY CHAPERONE 2"/>
    <property type="match status" value="1"/>
</dbReference>
<dbReference type="FunCoup" id="H2B1W1">
    <property type="interactions" value="132"/>
</dbReference>
<reference evidence="5 6" key="1">
    <citation type="journal article" date="2011" name="Proc. Natl. Acad. Sci. U.S.A.">
        <title>Evolutionary erosion of yeast sex chromosomes by mating-type switching accidents.</title>
        <authorList>
            <person name="Gordon J.L."/>
            <person name="Armisen D."/>
            <person name="Proux-Wera E."/>
            <person name="Oheigeartaigh S.S."/>
            <person name="Byrne K.P."/>
            <person name="Wolfe K.H."/>
        </authorList>
    </citation>
    <scope>NUCLEOTIDE SEQUENCE [LARGE SCALE GENOMIC DNA]</scope>
    <source>
        <strain evidence="6">ATCC 22294 / BCRC 22015 / CBS 2517 / CECT 1963 / NBRC 1671 / NRRL Y-8276</strain>
    </source>
</reference>
<comment type="subunit">
    <text evidence="4">Component of the 20S proteasome chaperone.</text>
</comment>
<organism evidence="5 6">
    <name type="scientific">Kazachstania africana (strain ATCC 22294 / BCRC 22015 / CBS 2517 / CECT 1963 / NBRC 1671 / NRRL Y-8276)</name>
    <name type="common">Yeast</name>
    <name type="synonym">Kluyveromyces africanus</name>
    <dbReference type="NCBI Taxonomy" id="1071382"/>
    <lineage>
        <taxon>Eukaryota</taxon>
        <taxon>Fungi</taxon>
        <taxon>Dikarya</taxon>
        <taxon>Ascomycota</taxon>
        <taxon>Saccharomycotina</taxon>
        <taxon>Saccharomycetes</taxon>
        <taxon>Saccharomycetales</taxon>
        <taxon>Saccharomycetaceae</taxon>
        <taxon>Kazachstania</taxon>
    </lineage>
</organism>
<dbReference type="Pfam" id="PF09754">
    <property type="entry name" value="PAC2"/>
    <property type="match status" value="1"/>
</dbReference>
<dbReference type="InParanoid" id="H2B1W1"/>
<keyword evidence="6" id="KW-1185">Reference proteome</keyword>
<evidence type="ECO:0000313" key="5">
    <source>
        <dbReference type="EMBL" id="CCF60611.1"/>
    </source>
</evidence>
<dbReference type="InterPro" id="IPR019151">
    <property type="entry name" value="Proteasome_assmbl_chaperone_2"/>
</dbReference>
<protein>
    <recommendedName>
        <fullName evidence="1 4">Proteasome assembly chaperone 2</fullName>
    </recommendedName>
</protein>
<dbReference type="OrthoDB" id="10260712at2759"/>
<dbReference type="KEGG" id="kaf:KAFR_0K02550"/>
<name>H2B1W1_KAZAF</name>
<comment type="similarity">
    <text evidence="3 4">Belongs to the PSMG2 family.</text>
</comment>
<dbReference type="InterPro" id="IPR038389">
    <property type="entry name" value="PSMG2_sf"/>
</dbReference>
<dbReference type="InterPro" id="IPR016562">
    <property type="entry name" value="Proteasome_assmbl_chp_2_euk"/>
</dbReference>
<evidence type="ECO:0000256" key="2">
    <source>
        <dbReference type="ARBA" id="ARBA00023186"/>
    </source>
</evidence>
<gene>
    <name evidence="5" type="primary">KAFR0K02550</name>
    <name evidence="5" type="ORF">KAFR_0K02550</name>
</gene>
<dbReference type="PIRSF" id="PIRSF010044">
    <property type="entry name" value="UCP010044"/>
    <property type="match status" value="1"/>
</dbReference>
<dbReference type="EMBL" id="HE650831">
    <property type="protein sequence ID" value="CCF60611.1"/>
    <property type="molecule type" value="Genomic_DNA"/>
</dbReference>
<dbReference type="GO" id="GO:0005829">
    <property type="term" value="C:cytosol"/>
    <property type="evidence" value="ECO:0007669"/>
    <property type="project" value="EnsemblFungi"/>
</dbReference>
<dbReference type="STRING" id="1071382.H2B1W1"/>
<dbReference type="Proteomes" id="UP000005220">
    <property type="component" value="Chromosome 11"/>
</dbReference>
<evidence type="ECO:0000313" key="6">
    <source>
        <dbReference type="Proteomes" id="UP000005220"/>
    </source>
</evidence>
<dbReference type="RefSeq" id="XP_003959746.1">
    <property type="nucleotide sequence ID" value="XM_003959697.1"/>
</dbReference>
<evidence type="ECO:0000256" key="1">
    <source>
        <dbReference type="ARBA" id="ARBA00019186"/>
    </source>
</evidence>
<dbReference type="PANTHER" id="PTHR12970">
    <property type="entry name" value="PROTEASOME ASSEMBLY CHAPERONE 2"/>
    <property type="match status" value="1"/>
</dbReference>
<evidence type="ECO:0000256" key="4">
    <source>
        <dbReference type="PIRNR" id="PIRNR010044"/>
    </source>
</evidence>
<proteinExistence type="inferred from homology"/>
<dbReference type="Gene3D" id="3.40.50.10900">
    <property type="entry name" value="PAC-like subunit"/>
    <property type="match status" value="2"/>
</dbReference>
<evidence type="ECO:0000256" key="3">
    <source>
        <dbReference type="ARBA" id="ARBA00025745"/>
    </source>
</evidence>
<dbReference type="eggNOG" id="KOG3112">
    <property type="taxonomic scope" value="Eukaryota"/>
</dbReference>
<dbReference type="GeneID" id="13886799"/>
<accession>H2B1W1</accession>